<proteinExistence type="predicted"/>
<feature type="domain" description="Retroviral polymerase SH3-like" evidence="1">
    <location>
        <begin position="59"/>
        <end position="88"/>
    </location>
</feature>
<dbReference type="InterPro" id="IPR057670">
    <property type="entry name" value="SH3_retrovirus"/>
</dbReference>
<evidence type="ECO:0000313" key="2">
    <source>
        <dbReference type="EMBL" id="KAL0345815.1"/>
    </source>
</evidence>
<dbReference type="PANTHER" id="PTHR42648">
    <property type="entry name" value="TRANSPOSASE, PUTATIVE-RELATED"/>
    <property type="match status" value="1"/>
</dbReference>
<reference evidence="2" key="2">
    <citation type="journal article" date="2024" name="Plant">
        <title>Genomic evolution and insights into agronomic trait innovations of Sesamum species.</title>
        <authorList>
            <person name="Miao H."/>
            <person name="Wang L."/>
            <person name="Qu L."/>
            <person name="Liu H."/>
            <person name="Sun Y."/>
            <person name="Le M."/>
            <person name="Wang Q."/>
            <person name="Wei S."/>
            <person name="Zheng Y."/>
            <person name="Lin W."/>
            <person name="Duan Y."/>
            <person name="Cao H."/>
            <person name="Xiong S."/>
            <person name="Wang X."/>
            <person name="Wei L."/>
            <person name="Li C."/>
            <person name="Ma Q."/>
            <person name="Ju M."/>
            <person name="Zhao R."/>
            <person name="Li G."/>
            <person name="Mu C."/>
            <person name="Tian Q."/>
            <person name="Mei H."/>
            <person name="Zhang T."/>
            <person name="Gao T."/>
            <person name="Zhang H."/>
        </authorList>
    </citation>
    <scope>NUCLEOTIDE SEQUENCE</scope>
    <source>
        <strain evidence="2">G02</strain>
    </source>
</reference>
<comment type="caution">
    <text evidence="2">The sequence shown here is derived from an EMBL/GenBank/DDBJ whole genome shotgun (WGS) entry which is preliminary data.</text>
</comment>
<protein>
    <recommendedName>
        <fullName evidence="1">Retroviral polymerase SH3-like domain-containing protein</fullName>
    </recommendedName>
</protein>
<sequence>MARSMLKCKGVPNLYWAEVVHTVVYILNWSPTKAVRNKTPFEAWYKKKPVVDHFRIFGCTAYALIPSRKREKFDDKGQKLVFVGYSDECSLTERLKPWSWVAHRFGGYETNS</sequence>
<dbReference type="AlphaFoldDB" id="A0AAW2NQL7"/>
<accession>A0AAW2NQL7</accession>
<reference evidence="2" key="1">
    <citation type="submission" date="2020-06" db="EMBL/GenBank/DDBJ databases">
        <authorList>
            <person name="Li T."/>
            <person name="Hu X."/>
            <person name="Zhang T."/>
            <person name="Song X."/>
            <person name="Zhang H."/>
            <person name="Dai N."/>
            <person name="Sheng W."/>
            <person name="Hou X."/>
            <person name="Wei L."/>
        </authorList>
    </citation>
    <scope>NUCLEOTIDE SEQUENCE</scope>
    <source>
        <strain evidence="2">G02</strain>
        <tissue evidence="2">Leaf</tissue>
    </source>
</reference>
<dbReference type="EMBL" id="JACGWJ010000019">
    <property type="protein sequence ID" value="KAL0345815.1"/>
    <property type="molecule type" value="Genomic_DNA"/>
</dbReference>
<gene>
    <name evidence="2" type="ORF">Sradi_4412800</name>
</gene>
<dbReference type="GO" id="GO:0003676">
    <property type="term" value="F:nucleic acid binding"/>
    <property type="evidence" value="ECO:0007669"/>
    <property type="project" value="InterPro"/>
</dbReference>
<dbReference type="InterPro" id="IPR039537">
    <property type="entry name" value="Retrotran_Ty1/copia-like"/>
</dbReference>
<dbReference type="Pfam" id="PF25597">
    <property type="entry name" value="SH3_retrovirus"/>
    <property type="match status" value="1"/>
</dbReference>
<dbReference type="PANTHER" id="PTHR42648:SF18">
    <property type="entry name" value="RETROTRANSPOSON, UNCLASSIFIED-LIKE PROTEIN"/>
    <property type="match status" value="1"/>
</dbReference>
<dbReference type="InterPro" id="IPR012337">
    <property type="entry name" value="RNaseH-like_sf"/>
</dbReference>
<name>A0AAW2NQL7_SESRA</name>
<dbReference type="SUPFAM" id="SSF53098">
    <property type="entry name" value="Ribonuclease H-like"/>
    <property type="match status" value="1"/>
</dbReference>
<dbReference type="InterPro" id="IPR036397">
    <property type="entry name" value="RNaseH_sf"/>
</dbReference>
<evidence type="ECO:0000259" key="1">
    <source>
        <dbReference type="Pfam" id="PF25597"/>
    </source>
</evidence>
<organism evidence="2">
    <name type="scientific">Sesamum radiatum</name>
    <name type="common">Black benniseed</name>
    <dbReference type="NCBI Taxonomy" id="300843"/>
    <lineage>
        <taxon>Eukaryota</taxon>
        <taxon>Viridiplantae</taxon>
        <taxon>Streptophyta</taxon>
        <taxon>Embryophyta</taxon>
        <taxon>Tracheophyta</taxon>
        <taxon>Spermatophyta</taxon>
        <taxon>Magnoliopsida</taxon>
        <taxon>eudicotyledons</taxon>
        <taxon>Gunneridae</taxon>
        <taxon>Pentapetalae</taxon>
        <taxon>asterids</taxon>
        <taxon>lamiids</taxon>
        <taxon>Lamiales</taxon>
        <taxon>Pedaliaceae</taxon>
        <taxon>Sesamum</taxon>
    </lineage>
</organism>
<dbReference type="Gene3D" id="3.30.420.10">
    <property type="entry name" value="Ribonuclease H-like superfamily/Ribonuclease H"/>
    <property type="match status" value="1"/>
</dbReference>